<evidence type="ECO:0008006" key="4">
    <source>
        <dbReference type="Google" id="ProtNLM"/>
    </source>
</evidence>
<feature type="transmembrane region" description="Helical" evidence="1">
    <location>
        <begin position="33"/>
        <end position="54"/>
    </location>
</feature>
<gene>
    <name evidence="2" type="ORF">BN946_scf184753.g18</name>
</gene>
<evidence type="ECO:0000256" key="1">
    <source>
        <dbReference type="SAM" id="Phobius"/>
    </source>
</evidence>
<evidence type="ECO:0000313" key="2">
    <source>
        <dbReference type="EMBL" id="CDO77268.1"/>
    </source>
</evidence>
<keyword evidence="1" id="KW-1133">Transmembrane helix</keyword>
<sequence>MVFILSIIGLAIVQAIIVLRICYVYSKDFFTRALTVGSFVACTVMTLSIFGKIWHDVDPFAVPVPGLQLKGCTAPQSRQIWKIFVPNLALHTLLFLATTLPPLRMRRIGKKSQILDRLAMDGGIFYISVFVIAMFTTIGSLANTPLITIPAIYSNALLGIAAASVSRLMLSIRSLAARLSVNPDWLLNHTELGRVNWKQGLNGELIVEVDPAEHELELTSMDDAQREKRSVTPAVYTTRVGVLEDVVYPGSRDYKPPPRLKKTKTTVTFQVHGDERDSYDG</sequence>
<dbReference type="Proteomes" id="UP000029665">
    <property type="component" value="Unassembled WGS sequence"/>
</dbReference>
<dbReference type="OMA" id="ELPRICV"/>
<name>A0A060SXM6_PYCCI</name>
<proteinExistence type="predicted"/>
<dbReference type="HOGENOM" id="CLU_035509_13_2_1"/>
<reference evidence="2" key="1">
    <citation type="submission" date="2014-01" db="EMBL/GenBank/DDBJ databases">
        <title>The genome of the white-rot fungus Pycnoporus cinnabarinus: a basidiomycete model with a versatile arsenal for lignocellulosic biomass breakdown.</title>
        <authorList>
            <person name="Levasseur A."/>
            <person name="Lomascolo A."/>
            <person name="Ruiz-Duenas F.J."/>
            <person name="Uzan E."/>
            <person name="Piumi F."/>
            <person name="Kues U."/>
            <person name="Ram A.F.J."/>
            <person name="Murat C."/>
            <person name="Haon M."/>
            <person name="Benoit I."/>
            <person name="Arfi Y."/>
            <person name="Chevret D."/>
            <person name="Drula E."/>
            <person name="Kwon M.J."/>
            <person name="Gouret P."/>
            <person name="Lesage-Meessen L."/>
            <person name="Lombard V."/>
            <person name="Mariette J."/>
            <person name="Noirot C."/>
            <person name="Park J."/>
            <person name="Patyshakuliyeva A."/>
            <person name="Wieneger R.A.B."/>
            <person name="Wosten H.A.B."/>
            <person name="Martin F."/>
            <person name="Coutinho P.M."/>
            <person name="de Vries R."/>
            <person name="Martinez A.T."/>
            <person name="Klopp C."/>
            <person name="Pontarotti P."/>
            <person name="Henrissat B."/>
            <person name="Record E."/>
        </authorList>
    </citation>
    <scope>NUCLEOTIDE SEQUENCE [LARGE SCALE GENOMIC DNA]</scope>
    <source>
        <strain evidence="2">BRFM137</strain>
    </source>
</reference>
<organism evidence="2 3">
    <name type="scientific">Pycnoporus cinnabarinus</name>
    <name type="common">Cinnabar-red polypore</name>
    <name type="synonym">Trametes cinnabarina</name>
    <dbReference type="NCBI Taxonomy" id="5643"/>
    <lineage>
        <taxon>Eukaryota</taxon>
        <taxon>Fungi</taxon>
        <taxon>Dikarya</taxon>
        <taxon>Basidiomycota</taxon>
        <taxon>Agaricomycotina</taxon>
        <taxon>Agaricomycetes</taxon>
        <taxon>Polyporales</taxon>
        <taxon>Polyporaceae</taxon>
        <taxon>Trametes</taxon>
    </lineage>
</organism>
<keyword evidence="1" id="KW-0812">Transmembrane</keyword>
<dbReference type="AlphaFoldDB" id="A0A060SXM6"/>
<protein>
    <recommendedName>
        <fullName evidence="4">Integral membrane protein</fullName>
    </recommendedName>
</protein>
<accession>A0A060SXM6</accession>
<feature type="transmembrane region" description="Helical" evidence="1">
    <location>
        <begin position="6"/>
        <end position="26"/>
    </location>
</feature>
<feature type="transmembrane region" description="Helical" evidence="1">
    <location>
        <begin position="148"/>
        <end position="170"/>
    </location>
</feature>
<evidence type="ECO:0000313" key="3">
    <source>
        <dbReference type="Proteomes" id="UP000029665"/>
    </source>
</evidence>
<dbReference type="OrthoDB" id="2679643at2759"/>
<dbReference type="EMBL" id="CCBP010000447">
    <property type="protein sequence ID" value="CDO77268.1"/>
    <property type="molecule type" value="Genomic_DNA"/>
</dbReference>
<comment type="caution">
    <text evidence="2">The sequence shown here is derived from an EMBL/GenBank/DDBJ whole genome shotgun (WGS) entry which is preliminary data.</text>
</comment>
<feature type="transmembrane region" description="Helical" evidence="1">
    <location>
        <begin position="124"/>
        <end position="142"/>
    </location>
</feature>
<keyword evidence="3" id="KW-1185">Reference proteome</keyword>
<keyword evidence="1" id="KW-0472">Membrane</keyword>